<dbReference type="SUPFAM" id="SSF57701">
    <property type="entry name" value="Zn2/Cys6 DNA-binding domain"/>
    <property type="match status" value="1"/>
</dbReference>
<dbReference type="HOGENOM" id="CLU_008109_0_0_1"/>
<keyword evidence="6" id="KW-1185">Reference proteome</keyword>
<reference evidence="6" key="1">
    <citation type="journal article" date="2012" name="PLoS Genet.">
        <title>The genomes of the fungal plant pathogens Cladosporium fulvum and Dothistroma septosporum reveal adaptation to different hosts and lifestyles but also signatures of common ancestry.</title>
        <authorList>
            <person name="de Wit P.J.G.M."/>
            <person name="van der Burgt A."/>
            <person name="Oekmen B."/>
            <person name="Stergiopoulos I."/>
            <person name="Abd-Elsalam K.A."/>
            <person name="Aerts A.L."/>
            <person name="Bahkali A.H."/>
            <person name="Beenen H.G."/>
            <person name="Chettri P."/>
            <person name="Cox M.P."/>
            <person name="Datema E."/>
            <person name="de Vries R.P."/>
            <person name="Dhillon B."/>
            <person name="Ganley A.R."/>
            <person name="Griffiths S.A."/>
            <person name="Guo Y."/>
            <person name="Hamelin R.C."/>
            <person name="Henrissat B."/>
            <person name="Kabir M.S."/>
            <person name="Jashni M.K."/>
            <person name="Kema G."/>
            <person name="Klaubauf S."/>
            <person name="Lapidus A."/>
            <person name="Levasseur A."/>
            <person name="Lindquist E."/>
            <person name="Mehrabi R."/>
            <person name="Ohm R.A."/>
            <person name="Owen T.J."/>
            <person name="Salamov A."/>
            <person name="Schwelm A."/>
            <person name="Schijlen E."/>
            <person name="Sun H."/>
            <person name="van den Burg H.A."/>
            <person name="van Ham R.C.H.J."/>
            <person name="Zhang S."/>
            <person name="Goodwin S.B."/>
            <person name="Grigoriev I.V."/>
            <person name="Collemare J."/>
            <person name="Bradshaw R.E."/>
        </authorList>
    </citation>
    <scope>NUCLEOTIDE SEQUENCE [LARGE SCALE GENOMIC DNA]</scope>
    <source>
        <strain evidence="6">NZE10 / CBS 128990</strain>
    </source>
</reference>
<feature type="domain" description="Zn(2)-C6 fungal-type" evidence="4">
    <location>
        <begin position="19"/>
        <end position="49"/>
    </location>
</feature>
<feature type="region of interest" description="Disordered" evidence="3">
    <location>
        <begin position="463"/>
        <end position="485"/>
    </location>
</feature>
<name>M2Y367_DOTSN</name>
<dbReference type="InterPro" id="IPR036864">
    <property type="entry name" value="Zn2-C6_fun-type_DNA-bd_sf"/>
</dbReference>
<feature type="compositionally biased region" description="Pro residues" evidence="3">
    <location>
        <begin position="119"/>
        <end position="129"/>
    </location>
</feature>
<feature type="compositionally biased region" description="Polar residues" evidence="3">
    <location>
        <begin position="165"/>
        <end position="185"/>
    </location>
</feature>
<dbReference type="OMA" id="NWGGRTK"/>
<organism evidence="5 6">
    <name type="scientific">Dothistroma septosporum (strain NZE10 / CBS 128990)</name>
    <name type="common">Red band needle blight fungus</name>
    <name type="synonym">Mycosphaerella pini</name>
    <dbReference type="NCBI Taxonomy" id="675120"/>
    <lineage>
        <taxon>Eukaryota</taxon>
        <taxon>Fungi</taxon>
        <taxon>Dikarya</taxon>
        <taxon>Ascomycota</taxon>
        <taxon>Pezizomycotina</taxon>
        <taxon>Dothideomycetes</taxon>
        <taxon>Dothideomycetidae</taxon>
        <taxon>Mycosphaerellales</taxon>
        <taxon>Mycosphaerellaceae</taxon>
        <taxon>Dothistroma</taxon>
    </lineage>
</organism>
<feature type="region of interest" description="Disordered" evidence="3">
    <location>
        <begin position="54"/>
        <end position="210"/>
    </location>
</feature>
<protein>
    <recommendedName>
        <fullName evidence="4">Zn(2)-C6 fungal-type domain-containing protein</fullName>
    </recommendedName>
</protein>
<dbReference type="Pfam" id="PF11951">
    <property type="entry name" value="Fungal_trans_2"/>
    <property type="match status" value="1"/>
</dbReference>
<dbReference type="Proteomes" id="UP000016933">
    <property type="component" value="Unassembled WGS sequence"/>
</dbReference>
<dbReference type="PANTHER" id="PTHR37534:SF43">
    <property type="entry name" value="FINGER DOMAIN PROTEIN, PUTATIVE (AFU_ORTHOLOGUE AFUA_1G01850)-RELATED"/>
    <property type="match status" value="1"/>
</dbReference>
<dbReference type="OrthoDB" id="5229455at2759"/>
<dbReference type="GO" id="GO:0000976">
    <property type="term" value="F:transcription cis-regulatory region binding"/>
    <property type="evidence" value="ECO:0007669"/>
    <property type="project" value="TreeGrafter"/>
</dbReference>
<reference evidence="5 6" key="2">
    <citation type="journal article" date="2012" name="PLoS Pathog.">
        <title>Diverse lifestyles and strategies of plant pathogenesis encoded in the genomes of eighteen Dothideomycetes fungi.</title>
        <authorList>
            <person name="Ohm R.A."/>
            <person name="Feau N."/>
            <person name="Henrissat B."/>
            <person name="Schoch C.L."/>
            <person name="Horwitz B.A."/>
            <person name="Barry K.W."/>
            <person name="Condon B.J."/>
            <person name="Copeland A.C."/>
            <person name="Dhillon B."/>
            <person name="Glaser F."/>
            <person name="Hesse C.N."/>
            <person name="Kosti I."/>
            <person name="LaButti K."/>
            <person name="Lindquist E.A."/>
            <person name="Lucas S."/>
            <person name="Salamov A.A."/>
            <person name="Bradshaw R.E."/>
            <person name="Ciuffetti L."/>
            <person name="Hamelin R.C."/>
            <person name="Kema G.H.J."/>
            <person name="Lawrence C."/>
            <person name="Scott J.A."/>
            <person name="Spatafora J.W."/>
            <person name="Turgeon B.G."/>
            <person name="de Wit P.J.G.M."/>
            <person name="Zhong S."/>
            <person name="Goodwin S.B."/>
            <person name="Grigoriev I.V."/>
        </authorList>
    </citation>
    <scope>NUCLEOTIDE SEQUENCE [LARGE SCALE GENOMIC DNA]</scope>
    <source>
        <strain evidence="6">NZE10 / CBS 128990</strain>
    </source>
</reference>
<dbReference type="Pfam" id="PF00172">
    <property type="entry name" value="Zn_clus"/>
    <property type="match status" value="1"/>
</dbReference>
<dbReference type="PROSITE" id="PS00463">
    <property type="entry name" value="ZN2_CY6_FUNGAL_1"/>
    <property type="match status" value="1"/>
</dbReference>
<feature type="compositionally biased region" description="Polar residues" evidence="3">
    <location>
        <begin position="240"/>
        <end position="258"/>
    </location>
</feature>
<feature type="region of interest" description="Disordered" evidence="3">
    <location>
        <begin position="235"/>
        <end position="301"/>
    </location>
</feature>
<keyword evidence="2" id="KW-0539">Nucleus</keyword>
<dbReference type="GO" id="GO:0045944">
    <property type="term" value="P:positive regulation of transcription by RNA polymerase II"/>
    <property type="evidence" value="ECO:0007669"/>
    <property type="project" value="TreeGrafter"/>
</dbReference>
<dbReference type="PANTHER" id="PTHR37534">
    <property type="entry name" value="TRANSCRIPTIONAL ACTIVATOR PROTEIN UGA3"/>
    <property type="match status" value="1"/>
</dbReference>
<dbReference type="AlphaFoldDB" id="M2Y367"/>
<evidence type="ECO:0000259" key="4">
    <source>
        <dbReference type="PROSITE" id="PS50048"/>
    </source>
</evidence>
<dbReference type="STRING" id="675120.M2Y367"/>
<dbReference type="InterPro" id="IPR021858">
    <property type="entry name" value="Fun_TF"/>
</dbReference>
<gene>
    <name evidence="5" type="ORF">DOTSEDRAFT_75392</name>
</gene>
<accession>M2Y367</accession>
<dbReference type="GO" id="GO:0005634">
    <property type="term" value="C:nucleus"/>
    <property type="evidence" value="ECO:0007669"/>
    <property type="project" value="UniProtKB-SubCell"/>
</dbReference>
<dbReference type="GO" id="GO:0008270">
    <property type="term" value="F:zinc ion binding"/>
    <property type="evidence" value="ECO:0007669"/>
    <property type="project" value="InterPro"/>
</dbReference>
<dbReference type="InterPro" id="IPR001138">
    <property type="entry name" value="Zn2Cys6_DnaBD"/>
</dbReference>
<sequence length="798" mass="87535">MPRPKKETGVEPKKRSRTGCWSCKARKVKCGEEKPVCSNCVKSGETCDYGIRLNWSGRSKKDKDGTPGDSGTFTFVTTPPAGSPSRSNGHGHDHVFSSQHIATAPQPRPPSSHPAGARAPPPMQQPIPRSPVQAMPTAAAAALDPRLRLAEQYARSPNFPPSPYQPISNAHDSPTLTDHTSSTSARAEDEFRWSPQHRAKRVKLNSPPTQPGPMFAVPQYPVHVDQSPGSTYLTPHSIGSIVNTPATPGSSVNSGSPYPSQPGALSVQDPPDLRRLSVKSLLSDPTEDDRPRITRSDSSSYTTYGYDHGFADLDVPRNDDMNVVLPRSPDLRRASAAVSQNSTSSDEAEIQIAFEPGGYYAQPVAVRIPRALEPLPAELLENQMNLLYFHHFINHTGRIMVPHDCPENPFRGVLPQMAVKNTYLLHLLLAFSASHRARLLGHAEPANRIAQWMSDVLPALRQALSEPSSPGSPGSPGSADSKDPSSLAPLATAVMLASLEIISPHTFTVRISWQQHLEIARQMIVRKGGLHHLAQKADGARDKAIFFLSRWFAYLDVMGSLSNRQMRPLFGAYNEDGGGLWLVNRDGEEIYQIDCFFGFSGRCIALLAQVAALAAECDNQRIDPVTNQIKAGWIPSDYFRKEAAELEKRLNASANTVFRGCMHTDPTFPQSPNAQDEKDSAEIYATNEAFHWAGLIHLSRRVLALPSSHPAVQDSVQNIIGSLRQVRRGSTAESCLLFPMFTAGCEALADDQRMLFMDRLKAVEGWGMLHVGRARALMQEVWDTGRPWETLVNGEFFG</sequence>
<evidence type="ECO:0000256" key="2">
    <source>
        <dbReference type="ARBA" id="ARBA00023242"/>
    </source>
</evidence>
<dbReference type="PROSITE" id="PS50048">
    <property type="entry name" value="ZN2_CY6_FUNGAL_2"/>
    <property type="match status" value="1"/>
</dbReference>
<comment type="subcellular location">
    <subcellularLocation>
        <location evidence="1">Nucleus</location>
    </subcellularLocation>
</comment>
<proteinExistence type="predicted"/>
<evidence type="ECO:0000313" key="6">
    <source>
        <dbReference type="Proteomes" id="UP000016933"/>
    </source>
</evidence>
<evidence type="ECO:0000313" key="5">
    <source>
        <dbReference type="EMBL" id="EME39729.1"/>
    </source>
</evidence>
<dbReference type="eggNOG" id="ENOG502QW7R">
    <property type="taxonomic scope" value="Eukaryota"/>
</dbReference>
<dbReference type="SMART" id="SM00066">
    <property type="entry name" value="GAL4"/>
    <property type="match status" value="1"/>
</dbReference>
<dbReference type="CDD" id="cd00067">
    <property type="entry name" value="GAL4"/>
    <property type="match status" value="1"/>
</dbReference>
<dbReference type="GO" id="GO:0000981">
    <property type="term" value="F:DNA-binding transcription factor activity, RNA polymerase II-specific"/>
    <property type="evidence" value="ECO:0007669"/>
    <property type="project" value="InterPro"/>
</dbReference>
<dbReference type="EMBL" id="KB446545">
    <property type="protein sequence ID" value="EME39729.1"/>
    <property type="molecule type" value="Genomic_DNA"/>
</dbReference>
<dbReference type="Gene3D" id="4.10.240.10">
    <property type="entry name" value="Zn(2)-C6 fungal-type DNA-binding domain"/>
    <property type="match status" value="1"/>
</dbReference>
<feature type="compositionally biased region" description="Low complexity" evidence="3">
    <location>
        <begin position="465"/>
        <end position="479"/>
    </location>
</feature>
<dbReference type="PRINTS" id="PR00755">
    <property type="entry name" value="AFLATOXINBRP"/>
</dbReference>
<evidence type="ECO:0000256" key="1">
    <source>
        <dbReference type="ARBA" id="ARBA00004123"/>
    </source>
</evidence>
<evidence type="ECO:0000256" key="3">
    <source>
        <dbReference type="SAM" id="MobiDB-lite"/>
    </source>
</evidence>